<evidence type="ECO:0000313" key="3">
    <source>
        <dbReference type="Proteomes" id="UP000321580"/>
    </source>
</evidence>
<evidence type="ECO:0000313" key="2">
    <source>
        <dbReference type="EMBL" id="TXB62127.1"/>
    </source>
</evidence>
<protein>
    <submittedName>
        <fullName evidence="2">Nuclear transport factor 2 family protein</fullName>
    </submittedName>
</protein>
<evidence type="ECO:0000259" key="1">
    <source>
        <dbReference type="Pfam" id="PF12680"/>
    </source>
</evidence>
<dbReference type="Gene3D" id="3.10.450.50">
    <property type="match status" value="1"/>
</dbReference>
<dbReference type="InterPro" id="IPR037401">
    <property type="entry name" value="SnoaL-like"/>
</dbReference>
<dbReference type="Pfam" id="PF12680">
    <property type="entry name" value="SnoaL_2"/>
    <property type="match status" value="1"/>
</dbReference>
<gene>
    <name evidence="2" type="ORF">FRY97_15545</name>
</gene>
<accession>A0A5C6RIV3</accession>
<dbReference type="SUPFAM" id="SSF54427">
    <property type="entry name" value="NTF2-like"/>
    <property type="match status" value="1"/>
</dbReference>
<organism evidence="2 3">
    <name type="scientific">Phaeodactylibacter luteus</name>
    <dbReference type="NCBI Taxonomy" id="1564516"/>
    <lineage>
        <taxon>Bacteria</taxon>
        <taxon>Pseudomonadati</taxon>
        <taxon>Bacteroidota</taxon>
        <taxon>Saprospiria</taxon>
        <taxon>Saprospirales</taxon>
        <taxon>Haliscomenobacteraceae</taxon>
        <taxon>Phaeodactylibacter</taxon>
    </lineage>
</organism>
<dbReference type="RefSeq" id="WP_147168482.1">
    <property type="nucleotide sequence ID" value="NZ_VOOR01000036.1"/>
</dbReference>
<dbReference type="EMBL" id="VOOR01000036">
    <property type="protein sequence ID" value="TXB62127.1"/>
    <property type="molecule type" value="Genomic_DNA"/>
</dbReference>
<dbReference type="InterPro" id="IPR032710">
    <property type="entry name" value="NTF2-like_dom_sf"/>
</dbReference>
<sequence>MPAAASQTIAEYLNALESGSAGAVLALFAPGAVVYSPLYGQQPAAEFYPALFADSSSSRIEPLNAFQSLPPALAGAAYFRYHWTLANGQLVVFDCVDIFQFNDQGLITDLRIIYDASETRRALSELKG</sequence>
<dbReference type="AlphaFoldDB" id="A0A5C6RIV3"/>
<keyword evidence="3" id="KW-1185">Reference proteome</keyword>
<comment type="caution">
    <text evidence="2">The sequence shown here is derived from an EMBL/GenBank/DDBJ whole genome shotgun (WGS) entry which is preliminary data.</text>
</comment>
<reference evidence="2 3" key="1">
    <citation type="submission" date="2019-08" db="EMBL/GenBank/DDBJ databases">
        <title>Genome of Phaeodactylibacter luteus.</title>
        <authorList>
            <person name="Bowman J.P."/>
        </authorList>
    </citation>
    <scope>NUCLEOTIDE SEQUENCE [LARGE SCALE GENOMIC DNA]</scope>
    <source>
        <strain evidence="2 3">KCTC 42180</strain>
    </source>
</reference>
<name>A0A5C6RIV3_9BACT</name>
<dbReference type="OrthoDB" id="459617at2"/>
<proteinExistence type="predicted"/>
<dbReference type="Proteomes" id="UP000321580">
    <property type="component" value="Unassembled WGS sequence"/>
</dbReference>
<feature type="domain" description="SnoaL-like" evidence="1">
    <location>
        <begin position="10"/>
        <end position="109"/>
    </location>
</feature>